<dbReference type="OrthoDB" id="119253at2"/>
<dbReference type="InterPro" id="IPR001173">
    <property type="entry name" value="Glyco_trans_2-like"/>
</dbReference>
<evidence type="ECO:0000313" key="6">
    <source>
        <dbReference type="EMBL" id="RTR36405.1"/>
    </source>
</evidence>
<dbReference type="GO" id="GO:0016757">
    <property type="term" value="F:glycosyltransferase activity"/>
    <property type="evidence" value="ECO:0007669"/>
    <property type="project" value="UniProtKB-KW"/>
</dbReference>
<name>A0A431WMB7_9BACI</name>
<comment type="pathway">
    <text evidence="1">Cell wall biogenesis; cell wall polysaccharide biosynthesis.</text>
</comment>
<dbReference type="EMBL" id="RXNT01000001">
    <property type="protein sequence ID" value="RTR36405.1"/>
    <property type="molecule type" value="Genomic_DNA"/>
</dbReference>
<evidence type="ECO:0000256" key="2">
    <source>
        <dbReference type="ARBA" id="ARBA00006739"/>
    </source>
</evidence>
<dbReference type="Gene3D" id="3.90.550.10">
    <property type="entry name" value="Spore Coat Polysaccharide Biosynthesis Protein SpsA, Chain A"/>
    <property type="match status" value="1"/>
</dbReference>
<dbReference type="PANTHER" id="PTHR43179:SF12">
    <property type="entry name" value="GALACTOFURANOSYLTRANSFERASE GLFT2"/>
    <property type="match status" value="1"/>
</dbReference>
<protein>
    <submittedName>
        <fullName evidence="6">Glycosyltransferase</fullName>
    </submittedName>
</protein>
<proteinExistence type="inferred from homology"/>
<evidence type="ECO:0000259" key="5">
    <source>
        <dbReference type="Pfam" id="PF00535"/>
    </source>
</evidence>
<evidence type="ECO:0000256" key="3">
    <source>
        <dbReference type="ARBA" id="ARBA00022676"/>
    </source>
</evidence>
<reference evidence="6 7" key="1">
    <citation type="submission" date="2018-12" db="EMBL/GenBank/DDBJ databases">
        <title>Bacillus yapensis draft genome sequence.</title>
        <authorList>
            <person name="Yu L."/>
            <person name="Xu X."/>
            <person name="Tang X."/>
        </authorList>
    </citation>
    <scope>NUCLEOTIDE SEQUENCE [LARGE SCALE GENOMIC DNA]</scope>
    <source>
        <strain evidence="6 7">XXST-01</strain>
    </source>
</reference>
<evidence type="ECO:0000313" key="7">
    <source>
        <dbReference type="Proteomes" id="UP000271374"/>
    </source>
</evidence>
<evidence type="ECO:0000256" key="1">
    <source>
        <dbReference type="ARBA" id="ARBA00004776"/>
    </source>
</evidence>
<evidence type="ECO:0000256" key="4">
    <source>
        <dbReference type="ARBA" id="ARBA00022679"/>
    </source>
</evidence>
<organism evidence="6 7">
    <name type="scientific">Bacillus yapensis</name>
    <dbReference type="NCBI Taxonomy" id="2492960"/>
    <lineage>
        <taxon>Bacteria</taxon>
        <taxon>Bacillati</taxon>
        <taxon>Bacillota</taxon>
        <taxon>Bacilli</taxon>
        <taxon>Bacillales</taxon>
        <taxon>Bacillaceae</taxon>
        <taxon>Bacillus</taxon>
    </lineage>
</organism>
<feature type="domain" description="Glycosyltransferase 2-like" evidence="5">
    <location>
        <begin position="4"/>
        <end position="129"/>
    </location>
</feature>
<dbReference type="SUPFAM" id="SSF53448">
    <property type="entry name" value="Nucleotide-diphospho-sugar transferases"/>
    <property type="match status" value="1"/>
</dbReference>
<gene>
    <name evidence="6" type="ORF">EKG37_02290</name>
</gene>
<sequence>MKTTIVIVLYKVKVTQSTTLNTLMNVLMNDRYEDINVVIYDNGPENQQQLIVDKWKENIRFSYTSDPRNRGISEAYNYAYAAAKKNNSEWLLLLDHDTAITNEYFDELINKQNVNANVAAVVPRIISEEIMISPVYSDTLRPLIGDKPTEGLQERPIMAINSGALIRLPFLDKIGGFTKEFQLDYLDHWLFHKIFEKGYTVLVLNSILEHELSVLDYKRVSLQRYKSIIDSEFHFYKNYKKNLYKAYKKQLFKRLIKQVLIVQNKRIALYTLQRLLSE</sequence>
<dbReference type="RefSeq" id="WP_126405719.1">
    <property type="nucleotide sequence ID" value="NZ_RXNT01000001.1"/>
</dbReference>
<dbReference type="Proteomes" id="UP000271374">
    <property type="component" value="Unassembled WGS sequence"/>
</dbReference>
<keyword evidence="4 6" id="KW-0808">Transferase</keyword>
<comment type="similarity">
    <text evidence="2">Belongs to the glycosyltransferase 2 family.</text>
</comment>
<dbReference type="InterPro" id="IPR029044">
    <property type="entry name" value="Nucleotide-diphossugar_trans"/>
</dbReference>
<accession>A0A431WMB7</accession>
<keyword evidence="7" id="KW-1185">Reference proteome</keyword>
<dbReference type="AlphaFoldDB" id="A0A431WMB7"/>
<dbReference type="PANTHER" id="PTHR43179">
    <property type="entry name" value="RHAMNOSYLTRANSFERASE WBBL"/>
    <property type="match status" value="1"/>
</dbReference>
<keyword evidence="3" id="KW-0328">Glycosyltransferase</keyword>
<comment type="caution">
    <text evidence="6">The sequence shown here is derived from an EMBL/GenBank/DDBJ whole genome shotgun (WGS) entry which is preliminary data.</text>
</comment>
<dbReference type="Pfam" id="PF00535">
    <property type="entry name" value="Glycos_transf_2"/>
    <property type="match status" value="1"/>
</dbReference>